<evidence type="ECO:0000256" key="4">
    <source>
        <dbReference type="ARBA" id="ARBA00023194"/>
    </source>
</evidence>
<dbReference type="SMART" id="SM00827">
    <property type="entry name" value="PKS_AT"/>
    <property type="match status" value="1"/>
</dbReference>
<reference evidence="11" key="1">
    <citation type="journal article" date="2019" name="Int. J. Syst. Evol. Microbiol.">
        <title>The Global Catalogue of Microorganisms (GCM) 10K type strain sequencing project: providing services to taxonomists for standard genome sequencing and annotation.</title>
        <authorList>
            <consortium name="The Broad Institute Genomics Platform"/>
            <consortium name="The Broad Institute Genome Sequencing Center for Infectious Disease"/>
            <person name="Wu L."/>
            <person name="Ma J."/>
        </authorList>
    </citation>
    <scope>NUCLEOTIDE SEQUENCE [LARGE SCALE GENOMIC DNA]</scope>
    <source>
        <strain evidence="11">JCM 14560</strain>
    </source>
</reference>
<proteinExistence type="predicted"/>
<dbReference type="InterPro" id="IPR014043">
    <property type="entry name" value="Acyl_transferase_dom"/>
</dbReference>
<evidence type="ECO:0000259" key="8">
    <source>
        <dbReference type="PROSITE" id="PS50075"/>
    </source>
</evidence>
<dbReference type="SMART" id="SM01294">
    <property type="entry name" value="PKS_PP_betabranch"/>
    <property type="match status" value="1"/>
</dbReference>
<evidence type="ECO:0000256" key="2">
    <source>
        <dbReference type="ARBA" id="ARBA00022553"/>
    </source>
</evidence>
<dbReference type="SUPFAM" id="SSF55048">
    <property type="entry name" value="Probable ACP-binding domain of malonyl-CoA ACP transacylase"/>
    <property type="match status" value="1"/>
</dbReference>
<comment type="caution">
    <text evidence="10">The sequence shown here is derived from an EMBL/GenBank/DDBJ whole genome shotgun (WGS) entry which is preliminary data.</text>
</comment>
<dbReference type="InterPro" id="IPR009081">
    <property type="entry name" value="PP-bd_ACP"/>
</dbReference>
<evidence type="ECO:0000256" key="7">
    <source>
        <dbReference type="SAM" id="MobiDB-lite"/>
    </source>
</evidence>
<feature type="region of interest" description="Disordered" evidence="7">
    <location>
        <begin position="849"/>
        <end position="897"/>
    </location>
</feature>
<dbReference type="Pfam" id="PF02801">
    <property type="entry name" value="Ketoacyl-synt_C"/>
    <property type="match status" value="1"/>
</dbReference>
<dbReference type="SMART" id="SM00825">
    <property type="entry name" value="PKS_KS"/>
    <property type="match status" value="1"/>
</dbReference>
<dbReference type="PROSITE" id="PS50075">
    <property type="entry name" value="CARRIER"/>
    <property type="match status" value="1"/>
</dbReference>
<dbReference type="PANTHER" id="PTHR43775">
    <property type="entry name" value="FATTY ACID SYNTHASE"/>
    <property type="match status" value="1"/>
</dbReference>
<dbReference type="InterPro" id="IPR016039">
    <property type="entry name" value="Thiolase-like"/>
</dbReference>
<feature type="domain" description="Carrier" evidence="8">
    <location>
        <begin position="894"/>
        <end position="969"/>
    </location>
</feature>
<evidence type="ECO:0000256" key="3">
    <source>
        <dbReference type="ARBA" id="ARBA00022679"/>
    </source>
</evidence>
<organism evidence="10 11">
    <name type="scientific">Kitasatospora kazusensis</name>
    <dbReference type="NCBI Taxonomy" id="407974"/>
    <lineage>
        <taxon>Bacteria</taxon>
        <taxon>Bacillati</taxon>
        <taxon>Actinomycetota</taxon>
        <taxon>Actinomycetes</taxon>
        <taxon>Kitasatosporales</taxon>
        <taxon>Streptomycetaceae</taxon>
        <taxon>Kitasatospora</taxon>
    </lineage>
</organism>
<dbReference type="Gene3D" id="1.10.1200.10">
    <property type="entry name" value="ACP-like"/>
    <property type="match status" value="1"/>
</dbReference>
<name>A0ABP5L8U6_9ACTN</name>
<evidence type="ECO:0000256" key="5">
    <source>
        <dbReference type="ARBA" id="ARBA00023268"/>
    </source>
</evidence>
<dbReference type="InterPro" id="IPR050091">
    <property type="entry name" value="PKS_NRPS_Biosynth_Enz"/>
</dbReference>
<dbReference type="InterPro" id="IPR036736">
    <property type="entry name" value="ACP-like_sf"/>
</dbReference>
<keyword evidence="11" id="KW-1185">Reference proteome</keyword>
<accession>A0ABP5L8U6</accession>
<dbReference type="InterPro" id="IPR032821">
    <property type="entry name" value="PKS_assoc"/>
</dbReference>
<keyword evidence="6" id="KW-0012">Acyltransferase</keyword>
<dbReference type="InterPro" id="IPR020841">
    <property type="entry name" value="PKS_Beta-ketoAc_synthase_dom"/>
</dbReference>
<keyword evidence="4" id="KW-0045">Antibiotic biosynthesis</keyword>
<dbReference type="Pfam" id="PF00109">
    <property type="entry name" value="ketoacyl-synt"/>
    <property type="match status" value="1"/>
</dbReference>
<dbReference type="InterPro" id="IPR020806">
    <property type="entry name" value="PKS_PP-bd"/>
</dbReference>
<evidence type="ECO:0000256" key="6">
    <source>
        <dbReference type="ARBA" id="ARBA00023315"/>
    </source>
</evidence>
<dbReference type="InterPro" id="IPR016035">
    <property type="entry name" value="Acyl_Trfase/lysoPLipase"/>
</dbReference>
<keyword evidence="5" id="KW-0511">Multifunctional enzyme</keyword>
<dbReference type="EMBL" id="BAAANT010000014">
    <property type="protein sequence ID" value="GAA2143475.1"/>
    <property type="molecule type" value="Genomic_DNA"/>
</dbReference>
<protein>
    <recommendedName>
        <fullName evidence="12">Acyl transferase domain-containing protein</fullName>
    </recommendedName>
</protein>
<evidence type="ECO:0008006" key="12">
    <source>
        <dbReference type="Google" id="ProtNLM"/>
    </source>
</evidence>
<dbReference type="PANTHER" id="PTHR43775:SF51">
    <property type="entry name" value="INACTIVE PHENOLPHTHIOCEROL SYNTHESIS POLYKETIDE SYNTHASE TYPE I PKS1-RELATED"/>
    <property type="match status" value="1"/>
</dbReference>
<dbReference type="InterPro" id="IPR014030">
    <property type="entry name" value="Ketoacyl_synth_N"/>
</dbReference>
<gene>
    <name evidence="10" type="ORF">GCM10009760_29920</name>
</gene>
<dbReference type="InterPro" id="IPR014031">
    <property type="entry name" value="Ketoacyl_synth_C"/>
</dbReference>
<dbReference type="PROSITE" id="PS00606">
    <property type="entry name" value="KS3_1"/>
    <property type="match status" value="1"/>
</dbReference>
<evidence type="ECO:0000256" key="1">
    <source>
        <dbReference type="ARBA" id="ARBA00022450"/>
    </source>
</evidence>
<dbReference type="SMART" id="SM00823">
    <property type="entry name" value="PKS_PP"/>
    <property type="match status" value="1"/>
</dbReference>
<dbReference type="SUPFAM" id="SSF53901">
    <property type="entry name" value="Thiolase-like"/>
    <property type="match status" value="1"/>
</dbReference>
<dbReference type="SUPFAM" id="SSF52151">
    <property type="entry name" value="FabD/lysophospholipase-like"/>
    <property type="match status" value="1"/>
</dbReference>
<dbReference type="InterPro" id="IPR016036">
    <property type="entry name" value="Malonyl_transacylase_ACP-bd"/>
</dbReference>
<dbReference type="InterPro" id="IPR001227">
    <property type="entry name" value="Ac_transferase_dom_sf"/>
</dbReference>
<dbReference type="Proteomes" id="UP001422759">
    <property type="component" value="Unassembled WGS sequence"/>
</dbReference>
<dbReference type="Pfam" id="PF00698">
    <property type="entry name" value="Acyl_transf_1"/>
    <property type="match status" value="1"/>
</dbReference>
<sequence length="970" mass="102069">MNESDIGPDSPLLAVVGMAGRFPGARNLDEFWSNLTKGQESLTRFPNTSEDYPDHVPALGVLEGAEDFDAEFFGYSRREAVILDPQHRLFLECAWEALEDAGYDPKACPGPVGVYAGSSQTGYYEALTAHRGSLGPVSDWQLRLATGIDFLTSRVSFKLGLTGPAVTVQTACSTSLVAIHVAAQALLSGECDLALAGGAAVHVPLRIGEYSEGGVISPDGHVRAFDARARGTVGANGLGIVVLRRLADALADGDHVRAVLRGTAINNDGLDKVGYTAPGVTGQAEVIRAAQLVAEVEPDTIGYVEAHGTGTPLGDPIEIEALTRAFRAGTDARGFCRIGSLKTNIGHADAAAGVAGFIKATLAVQHGLIPPSLHHTEPNPEIPFAQSPFVVNTELHSWQPAAHPRRAGVSSFGLGGTNAHVVLEQPPARTAREEEPGAAQLLVLSARSGPALETAATRLAEHLRRDTATPLADAAWTLQTGRHAFGHRRFVVSAGHADAAAALLEPATGPGAATGERPVAFLFPGQGGQYVGMGRELYQSEPVFRELVDECSALLVPWLGLHLRAVLYPATEQETRAAELALQDMAVAQPAVFVVEYALARMWMAWGVRPTAVAGHSLGAFAAACIAGVMSLPDALRLVVARGKLLRSLPAGAMLAVPLPESELADLLVDGIELAAVNGPSQCVLSGPAAAVGELGDRLTGRGVDAKRLHIAAAGHSAQVEPVLAEFADRLAELDLRPPALPWVGDTTGGWVCAEQPPDVDFWLAHMRRPVRFGAALETLLAEPGRVLLEVGPGRTLTTLALRHPARGEGHLVLPSLPHPSDESSALTTALTAAGRLWQGGAELDWPRLHGGRARRRTPLPTYPFERQRYSPLPSGAPADRAAEAPKAPAPAPLSEGPLEQRLAEVFGRVLGLEQVAVQENFFELGGDSLIAVQLASVVRAAFGTRLTVKQVFTAPTPARLARLITAAQD</sequence>
<dbReference type="RefSeq" id="WP_344464962.1">
    <property type="nucleotide sequence ID" value="NZ_BAAANT010000014.1"/>
</dbReference>
<feature type="domain" description="Ketosynthase family 3 (KS3)" evidence="9">
    <location>
        <begin position="10"/>
        <end position="425"/>
    </location>
</feature>
<dbReference type="Gene3D" id="3.30.70.3290">
    <property type="match status" value="1"/>
</dbReference>
<dbReference type="Pfam" id="PF16197">
    <property type="entry name" value="KAsynt_C_assoc"/>
    <property type="match status" value="1"/>
</dbReference>
<dbReference type="Gene3D" id="3.40.366.10">
    <property type="entry name" value="Malonyl-Coenzyme A Acyl Carrier Protein, domain 2"/>
    <property type="match status" value="1"/>
</dbReference>
<evidence type="ECO:0000313" key="11">
    <source>
        <dbReference type="Proteomes" id="UP001422759"/>
    </source>
</evidence>
<evidence type="ECO:0000259" key="9">
    <source>
        <dbReference type="PROSITE" id="PS52004"/>
    </source>
</evidence>
<keyword evidence="1" id="KW-0596">Phosphopantetheine</keyword>
<keyword evidence="3" id="KW-0808">Transferase</keyword>
<dbReference type="Pfam" id="PF00550">
    <property type="entry name" value="PP-binding"/>
    <property type="match status" value="1"/>
</dbReference>
<evidence type="ECO:0000313" key="10">
    <source>
        <dbReference type="EMBL" id="GAA2143475.1"/>
    </source>
</evidence>
<dbReference type="SUPFAM" id="SSF47336">
    <property type="entry name" value="ACP-like"/>
    <property type="match status" value="1"/>
</dbReference>
<dbReference type="InterPro" id="IPR018201">
    <property type="entry name" value="Ketoacyl_synth_AS"/>
</dbReference>
<dbReference type="Gene3D" id="3.30.70.250">
    <property type="entry name" value="Malonyl-CoA ACP transacylase, ACP-binding"/>
    <property type="match status" value="1"/>
</dbReference>
<dbReference type="PROSITE" id="PS52004">
    <property type="entry name" value="KS3_2"/>
    <property type="match status" value="1"/>
</dbReference>
<dbReference type="CDD" id="cd00833">
    <property type="entry name" value="PKS"/>
    <property type="match status" value="1"/>
</dbReference>
<dbReference type="Gene3D" id="3.40.47.10">
    <property type="match status" value="1"/>
</dbReference>
<keyword evidence="2" id="KW-0597">Phosphoprotein</keyword>